<sequence length="89" mass="10236">MDHNYKLERIQANSILSFQSLGVCVCVCLSVCQKKSPTANLYAGTKMFYTSIRHVRILYVYILHSVFLLEFFFGGGKMFVLVFICIVDR</sequence>
<dbReference type="AlphaFoldDB" id="A0AAV9HGU6"/>
<accession>A0AAV9HGU6</accession>
<feature type="transmembrane region" description="Helical" evidence="1">
    <location>
        <begin position="58"/>
        <end position="87"/>
    </location>
</feature>
<proteinExistence type="predicted"/>
<keyword evidence="1" id="KW-0812">Transmembrane</keyword>
<keyword evidence="1" id="KW-1133">Transmembrane helix</keyword>
<gene>
    <name evidence="2" type="ORF">QBC42DRAFT_273571</name>
</gene>
<evidence type="ECO:0000313" key="2">
    <source>
        <dbReference type="EMBL" id="KAK4459880.1"/>
    </source>
</evidence>
<dbReference type="EMBL" id="MU865025">
    <property type="protein sequence ID" value="KAK4459880.1"/>
    <property type="molecule type" value="Genomic_DNA"/>
</dbReference>
<keyword evidence="1" id="KW-0472">Membrane</keyword>
<organism evidence="2 3">
    <name type="scientific">Cladorrhinum samala</name>
    <dbReference type="NCBI Taxonomy" id="585594"/>
    <lineage>
        <taxon>Eukaryota</taxon>
        <taxon>Fungi</taxon>
        <taxon>Dikarya</taxon>
        <taxon>Ascomycota</taxon>
        <taxon>Pezizomycotina</taxon>
        <taxon>Sordariomycetes</taxon>
        <taxon>Sordariomycetidae</taxon>
        <taxon>Sordariales</taxon>
        <taxon>Podosporaceae</taxon>
        <taxon>Cladorrhinum</taxon>
    </lineage>
</organism>
<comment type="caution">
    <text evidence="2">The sequence shown here is derived from an EMBL/GenBank/DDBJ whole genome shotgun (WGS) entry which is preliminary data.</text>
</comment>
<reference evidence="2" key="2">
    <citation type="submission" date="2023-06" db="EMBL/GenBank/DDBJ databases">
        <authorList>
            <consortium name="Lawrence Berkeley National Laboratory"/>
            <person name="Mondo S.J."/>
            <person name="Hensen N."/>
            <person name="Bonometti L."/>
            <person name="Westerberg I."/>
            <person name="Brannstrom I.O."/>
            <person name="Guillou S."/>
            <person name="Cros-Aarteil S."/>
            <person name="Calhoun S."/>
            <person name="Haridas S."/>
            <person name="Kuo A."/>
            <person name="Pangilinan J."/>
            <person name="Riley R."/>
            <person name="Labutti K."/>
            <person name="Andreopoulos B."/>
            <person name="Lipzen A."/>
            <person name="Chen C."/>
            <person name="Yanf M."/>
            <person name="Daum C."/>
            <person name="Ng V."/>
            <person name="Clum A."/>
            <person name="Steindorff A."/>
            <person name="Ohm R."/>
            <person name="Martin F."/>
            <person name="Silar P."/>
            <person name="Natvig D."/>
            <person name="Lalanne C."/>
            <person name="Gautier V."/>
            <person name="Ament-Velasquez S.L."/>
            <person name="Kruys A."/>
            <person name="Hutchinson M.I."/>
            <person name="Powell A.J."/>
            <person name="Barry K."/>
            <person name="Miller A.N."/>
            <person name="Grigoriev I.V."/>
            <person name="Debuchy R."/>
            <person name="Gladieux P."/>
            <person name="Thoren M.H."/>
            <person name="Johannesson H."/>
        </authorList>
    </citation>
    <scope>NUCLEOTIDE SEQUENCE</scope>
    <source>
        <strain evidence="2">PSN324</strain>
    </source>
</reference>
<evidence type="ECO:0000256" key="1">
    <source>
        <dbReference type="SAM" id="Phobius"/>
    </source>
</evidence>
<name>A0AAV9HGU6_9PEZI</name>
<keyword evidence="3" id="KW-1185">Reference proteome</keyword>
<dbReference type="Proteomes" id="UP001321749">
    <property type="component" value="Unassembled WGS sequence"/>
</dbReference>
<evidence type="ECO:0000313" key="3">
    <source>
        <dbReference type="Proteomes" id="UP001321749"/>
    </source>
</evidence>
<reference evidence="2" key="1">
    <citation type="journal article" date="2023" name="Mol. Phylogenet. Evol.">
        <title>Genome-scale phylogeny and comparative genomics of the fungal order Sordariales.</title>
        <authorList>
            <person name="Hensen N."/>
            <person name="Bonometti L."/>
            <person name="Westerberg I."/>
            <person name="Brannstrom I.O."/>
            <person name="Guillou S."/>
            <person name="Cros-Aarteil S."/>
            <person name="Calhoun S."/>
            <person name="Haridas S."/>
            <person name="Kuo A."/>
            <person name="Mondo S."/>
            <person name="Pangilinan J."/>
            <person name="Riley R."/>
            <person name="LaButti K."/>
            <person name="Andreopoulos B."/>
            <person name="Lipzen A."/>
            <person name="Chen C."/>
            <person name="Yan M."/>
            <person name="Daum C."/>
            <person name="Ng V."/>
            <person name="Clum A."/>
            <person name="Steindorff A."/>
            <person name="Ohm R.A."/>
            <person name="Martin F."/>
            <person name="Silar P."/>
            <person name="Natvig D.O."/>
            <person name="Lalanne C."/>
            <person name="Gautier V."/>
            <person name="Ament-Velasquez S.L."/>
            <person name="Kruys A."/>
            <person name="Hutchinson M.I."/>
            <person name="Powell A.J."/>
            <person name="Barry K."/>
            <person name="Miller A.N."/>
            <person name="Grigoriev I.V."/>
            <person name="Debuchy R."/>
            <person name="Gladieux P."/>
            <person name="Hiltunen Thoren M."/>
            <person name="Johannesson H."/>
        </authorList>
    </citation>
    <scope>NUCLEOTIDE SEQUENCE</scope>
    <source>
        <strain evidence="2">PSN324</strain>
    </source>
</reference>
<protein>
    <submittedName>
        <fullName evidence="2">Uncharacterized protein</fullName>
    </submittedName>
</protein>